<dbReference type="PROSITE" id="PS50110">
    <property type="entry name" value="RESPONSE_REGULATORY"/>
    <property type="match status" value="1"/>
</dbReference>
<evidence type="ECO:0000313" key="4">
    <source>
        <dbReference type="EMBL" id="SHJ66809.1"/>
    </source>
</evidence>
<dbReference type="PANTHER" id="PTHR37299">
    <property type="entry name" value="TRANSCRIPTIONAL REGULATOR-RELATED"/>
    <property type="match status" value="1"/>
</dbReference>
<dbReference type="SMART" id="SM00850">
    <property type="entry name" value="LytTR"/>
    <property type="match status" value="1"/>
</dbReference>
<dbReference type="InterPro" id="IPR001789">
    <property type="entry name" value="Sig_transdc_resp-reg_receiver"/>
</dbReference>
<evidence type="ECO:0000259" key="3">
    <source>
        <dbReference type="PROSITE" id="PS50930"/>
    </source>
</evidence>
<dbReference type="STRING" id="156994.SAMN04488028_101845"/>
<dbReference type="Pfam" id="PF04397">
    <property type="entry name" value="LytTR"/>
    <property type="match status" value="1"/>
</dbReference>
<gene>
    <name evidence="4" type="ORF">SAMN04488028_101845</name>
</gene>
<keyword evidence="5" id="KW-1185">Reference proteome</keyword>
<dbReference type="GO" id="GO:0003677">
    <property type="term" value="F:DNA binding"/>
    <property type="evidence" value="ECO:0007669"/>
    <property type="project" value="InterPro"/>
</dbReference>
<feature type="domain" description="HTH LytTR-type" evidence="3">
    <location>
        <begin position="134"/>
        <end position="232"/>
    </location>
</feature>
<dbReference type="Gene3D" id="2.40.50.1020">
    <property type="entry name" value="LytTr DNA-binding domain"/>
    <property type="match status" value="1"/>
</dbReference>
<dbReference type="AlphaFoldDB" id="A0A1M6L6W6"/>
<dbReference type="Proteomes" id="UP000184474">
    <property type="component" value="Unassembled WGS sequence"/>
</dbReference>
<evidence type="ECO:0000256" key="1">
    <source>
        <dbReference type="PROSITE-ProRule" id="PRU00169"/>
    </source>
</evidence>
<sequence>MALKCMVVDDDELARLMIRKYVEKTDFLELTHELSSGIEASNILLQKDNPDVDIIFLDVEMPEMSGIELMESLTSDYQVIMITSAEKYAVRAFEKNATDYLVKPFSYGRFLKAAVKANETLENQRKKAETFHELYVKSDSRIYKIWLENILFIEAMADYVIFNTVKGKHIVHHTMKGIEKKLPGSMFGRVHRSYIINFDKVEYFEDMNVVINDKYIPVGVSYREKVFDRLNML</sequence>
<accession>A0A1M6L6W6</accession>
<dbReference type="InterPro" id="IPR046947">
    <property type="entry name" value="LytR-like"/>
</dbReference>
<dbReference type="RefSeq" id="WP_073119637.1">
    <property type="nucleotide sequence ID" value="NZ_FRAA01000001.1"/>
</dbReference>
<dbReference type="Pfam" id="PF00072">
    <property type="entry name" value="Response_reg"/>
    <property type="match status" value="1"/>
</dbReference>
<dbReference type="EMBL" id="FRAA01000001">
    <property type="protein sequence ID" value="SHJ66809.1"/>
    <property type="molecule type" value="Genomic_DNA"/>
</dbReference>
<dbReference type="InterPro" id="IPR007492">
    <property type="entry name" value="LytTR_DNA-bd_dom"/>
</dbReference>
<keyword evidence="1" id="KW-0597">Phosphoprotein</keyword>
<evidence type="ECO:0000259" key="2">
    <source>
        <dbReference type="PROSITE" id="PS50110"/>
    </source>
</evidence>
<protein>
    <submittedName>
        <fullName evidence="4">Two component transcriptional regulator, LytTR family</fullName>
    </submittedName>
</protein>
<dbReference type="Gene3D" id="3.40.50.2300">
    <property type="match status" value="1"/>
</dbReference>
<dbReference type="SMART" id="SM00448">
    <property type="entry name" value="REC"/>
    <property type="match status" value="1"/>
</dbReference>
<feature type="modified residue" description="4-aspartylphosphate" evidence="1">
    <location>
        <position position="58"/>
    </location>
</feature>
<organism evidence="4 5">
    <name type="scientific">Reichenbachiella agariperforans</name>
    <dbReference type="NCBI Taxonomy" id="156994"/>
    <lineage>
        <taxon>Bacteria</taxon>
        <taxon>Pseudomonadati</taxon>
        <taxon>Bacteroidota</taxon>
        <taxon>Cytophagia</taxon>
        <taxon>Cytophagales</taxon>
        <taxon>Reichenbachiellaceae</taxon>
        <taxon>Reichenbachiella</taxon>
    </lineage>
</organism>
<proteinExistence type="predicted"/>
<dbReference type="PROSITE" id="PS50930">
    <property type="entry name" value="HTH_LYTTR"/>
    <property type="match status" value="1"/>
</dbReference>
<name>A0A1M6L6W6_REIAG</name>
<feature type="domain" description="Response regulatory" evidence="2">
    <location>
        <begin position="4"/>
        <end position="118"/>
    </location>
</feature>
<reference evidence="5" key="1">
    <citation type="submission" date="2016-11" db="EMBL/GenBank/DDBJ databases">
        <authorList>
            <person name="Varghese N."/>
            <person name="Submissions S."/>
        </authorList>
    </citation>
    <scope>NUCLEOTIDE SEQUENCE [LARGE SCALE GENOMIC DNA]</scope>
    <source>
        <strain evidence="5">DSM 26134</strain>
    </source>
</reference>
<dbReference type="PANTHER" id="PTHR37299:SF1">
    <property type="entry name" value="STAGE 0 SPORULATION PROTEIN A HOMOLOG"/>
    <property type="match status" value="1"/>
</dbReference>
<dbReference type="InterPro" id="IPR011006">
    <property type="entry name" value="CheY-like_superfamily"/>
</dbReference>
<dbReference type="SUPFAM" id="SSF52172">
    <property type="entry name" value="CheY-like"/>
    <property type="match status" value="1"/>
</dbReference>
<dbReference type="GO" id="GO:0000156">
    <property type="term" value="F:phosphorelay response regulator activity"/>
    <property type="evidence" value="ECO:0007669"/>
    <property type="project" value="InterPro"/>
</dbReference>
<evidence type="ECO:0000313" key="5">
    <source>
        <dbReference type="Proteomes" id="UP000184474"/>
    </source>
</evidence>